<dbReference type="EMBL" id="JBFAKC010000016">
    <property type="protein sequence ID" value="MEV0711568.1"/>
    <property type="molecule type" value="Genomic_DNA"/>
</dbReference>
<protein>
    <submittedName>
        <fullName evidence="1">Uncharacterized protein</fullName>
    </submittedName>
</protein>
<proteinExistence type="predicted"/>
<name>A0ABV3G1R4_9NOCA</name>
<accession>A0ABV3G1R4</accession>
<reference evidence="1 2" key="1">
    <citation type="submission" date="2024-06" db="EMBL/GenBank/DDBJ databases">
        <title>The Natural Products Discovery Center: Release of the First 8490 Sequenced Strains for Exploring Actinobacteria Biosynthetic Diversity.</title>
        <authorList>
            <person name="Kalkreuter E."/>
            <person name="Kautsar S.A."/>
            <person name="Yang D."/>
            <person name="Bader C.D."/>
            <person name="Teijaro C.N."/>
            <person name="Fluegel L."/>
            <person name="Davis C.M."/>
            <person name="Simpson J.R."/>
            <person name="Lauterbach L."/>
            <person name="Steele A.D."/>
            <person name="Gui C."/>
            <person name="Meng S."/>
            <person name="Li G."/>
            <person name="Viehrig K."/>
            <person name="Ye F."/>
            <person name="Su P."/>
            <person name="Kiefer A.F."/>
            <person name="Nichols A."/>
            <person name="Cepeda A.J."/>
            <person name="Yan W."/>
            <person name="Fan B."/>
            <person name="Jiang Y."/>
            <person name="Adhikari A."/>
            <person name="Zheng C.-J."/>
            <person name="Schuster L."/>
            <person name="Cowan T.M."/>
            <person name="Smanski M.J."/>
            <person name="Chevrette M.G."/>
            <person name="De Carvalho L.P.S."/>
            <person name="Shen B."/>
        </authorList>
    </citation>
    <scope>NUCLEOTIDE SEQUENCE [LARGE SCALE GENOMIC DNA]</scope>
    <source>
        <strain evidence="1 2">NPDC050403</strain>
    </source>
</reference>
<dbReference type="RefSeq" id="WP_357788043.1">
    <property type="nucleotide sequence ID" value="NZ_JBFAKC010000016.1"/>
</dbReference>
<evidence type="ECO:0000313" key="2">
    <source>
        <dbReference type="Proteomes" id="UP001551695"/>
    </source>
</evidence>
<evidence type="ECO:0000313" key="1">
    <source>
        <dbReference type="EMBL" id="MEV0711568.1"/>
    </source>
</evidence>
<gene>
    <name evidence="1" type="ORF">AB0I48_28805</name>
</gene>
<comment type="caution">
    <text evidence="1">The sequence shown here is derived from an EMBL/GenBank/DDBJ whole genome shotgun (WGS) entry which is preliminary data.</text>
</comment>
<dbReference type="Proteomes" id="UP001551695">
    <property type="component" value="Unassembled WGS sequence"/>
</dbReference>
<organism evidence="1 2">
    <name type="scientific">Nocardia aurea</name>
    <dbReference type="NCBI Taxonomy" id="2144174"/>
    <lineage>
        <taxon>Bacteria</taxon>
        <taxon>Bacillati</taxon>
        <taxon>Actinomycetota</taxon>
        <taxon>Actinomycetes</taxon>
        <taxon>Mycobacteriales</taxon>
        <taxon>Nocardiaceae</taxon>
        <taxon>Nocardia</taxon>
    </lineage>
</organism>
<sequence>MSTPLTRTDYWNRTGPVPKVRNGDTTHAEAVSDIETFTIPAAHTTIAALHLFGIADGYIVTATTGAPDLRVGTGVAFDQAGRLTLLIAGGVAVIDQTVDADIITDVPTAAVDAAGIVLPTGDFTGTKVLTVRAREVGVEGLLGNAPTLVHAPWLRLLDPAEVLTGTDLVLAQVIMSAGGVVSGITAEGRALVGGHGQRFELRRPVSGTLRSGQQPAASLSARADGGIELNLLTPGQPPRLAWAIDPSTASMSLGAPPTTTAEAALQIDRGATDSLALKLTSAGPGWGSGLRLANTSASARTYGMYSGSDAKLHITDVGAGLDRLVIDAAGAVGIGIGAGPARRALHVEGTEIHSGGTAGGFSFADRAVGTFTEAPAAGQRYVWYASGGIARLWSGADLFSSSPGEGNVLDTSRRMRVRQGPDHSAGIWFFQRGPGQDRAFVGMASDTEVGFWGSTGAGWGLKMQTGTGDVTLSGFFDTARRMRVRQGPDHSAGIWFFQRGPGQDRGFVGMASDTEIGFWGNTGAGWGLKMDTATGTTTFKGGSGPFQSAIVAKGNIGVWAEGAASGILASGNPAGTFLGDVRITGSLSKGGGGFTIDHPLDPEAKLLSHSFVESPEMMNLYRGTVVTDADGSARVTLPDWFDALNDDIGYQLTVVGEPTLTAIAEPVRDNAFTLCSERPHTTVCWQVSGVRQDKWANANRIRVEQEKSPAERDRYLHHAEYHQPATTGIAHTVEE</sequence>
<keyword evidence="2" id="KW-1185">Reference proteome</keyword>